<organism evidence="9 10">
    <name type="scientific">Trichinella nelsoni</name>
    <dbReference type="NCBI Taxonomy" id="6336"/>
    <lineage>
        <taxon>Eukaryota</taxon>
        <taxon>Metazoa</taxon>
        <taxon>Ecdysozoa</taxon>
        <taxon>Nematoda</taxon>
        <taxon>Enoplea</taxon>
        <taxon>Dorylaimia</taxon>
        <taxon>Trichinellida</taxon>
        <taxon>Trichinellidae</taxon>
        <taxon>Trichinella</taxon>
    </lineage>
</organism>
<dbReference type="InterPro" id="IPR008422">
    <property type="entry name" value="KN_HD"/>
</dbReference>
<dbReference type="SUPFAM" id="SSF46689">
    <property type="entry name" value="Homeodomain-like"/>
    <property type="match status" value="1"/>
</dbReference>
<comment type="subcellular location">
    <subcellularLocation>
        <location evidence="1 7">Nucleus</location>
    </subcellularLocation>
</comment>
<protein>
    <submittedName>
        <fullName evidence="9">Homeobox protein six1b</fullName>
    </submittedName>
</protein>
<evidence type="ECO:0000256" key="7">
    <source>
        <dbReference type="PROSITE-ProRule" id="PRU00108"/>
    </source>
</evidence>
<accession>A0A0V0RWZ8</accession>
<dbReference type="Proteomes" id="UP000054630">
    <property type="component" value="Unassembled WGS sequence"/>
</dbReference>
<feature type="DNA-binding region" description="Homeobox" evidence="7">
    <location>
        <begin position="244"/>
        <end position="303"/>
    </location>
</feature>
<evidence type="ECO:0000256" key="5">
    <source>
        <dbReference type="ARBA" id="ARBA00023155"/>
    </source>
</evidence>
<keyword evidence="6 7" id="KW-0539">Nucleus</keyword>
<name>A0A0V0RWZ8_9BILA</name>
<dbReference type="InterPro" id="IPR031701">
    <property type="entry name" value="SIX1_SD"/>
</dbReference>
<comment type="caution">
    <text evidence="9">The sequence shown here is derived from an EMBL/GenBank/DDBJ whole genome shotgun (WGS) entry which is preliminary data.</text>
</comment>
<dbReference type="PROSITE" id="PS50071">
    <property type="entry name" value="HOMEOBOX_2"/>
    <property type="match status" value="1"/>
</dbReference>
<dbReference type="SMART" id="SM00389">
    <property type="entry name" value="HOX"/>
    <property type="match status" value="1"/>
</dbReference>
<dbReference type="PANTHER" id="PTHR10390">
    <property type="entry name" value="HOMEOBOX PROTEIN SIX"/>
    <property type="match status" value="1"/>
</dbReference>
<dbReference type="GO" id="GO:0005667">
    <property type="term" value="C:transcription regulator complex"/>
    <property type="evidence" value="ECO:0007669"/>
    <property type="project" value="TreeGrafter"/>
</dbReference>
<dbReference type="GO" id="GO:0005634">
    <property type="term" value="C:nucleus"/>
    <property type="evidence" value="ECO:0007669"/>
    <property type="project" value="UniProtKB-SubCell"/>
</dbReference>
<dbReference type="Gene3D" id="1.10.10.60">
    <property type="entry name" value="Homeodomain-like"/>
    <property type="match status" value="1"/>
</dbReference>
<evidence type="ECO:0000256" key="4">
    <source>
        <dbReference type="ARBA" id="ARBA00023125"/>
    </source>
</evidence>
<evidence type="ECO:0000256" key="6">
    <source>
        <dbReference type="ARBA" id="ARBA00023242"/>
    </source>
</evidence>
<reference evidence="9 10" key="1">
    <citation type="submission" date="2015-01" db="EMBL/GenBank/DDBJ databases">
        <title>Evolution of Trichinella species and genotypes.</title>
        <authorList>
            <person name="Korhonen P.K."/>
            <person name="Edoardo P."/>
            <person name="Giuseppe L.R."/>
            <person name="Gasser R.B."/>
        </authorList>
    </citation>
    <scope>NUCLEOTIDE SEQUENCE [LARGE SCALE GENOMIC DNA]</scope>
    <source>
        <strain evidence="9">ISS37</strain>
    </source>
</reference>
<sequence length="499" mass="56524">MQISTSICNMTLNVERVGNWRENLKFNETFQITSVDNDDDDDGGGRWSVASGQWSANGTSVRWDQISVDGRSRRCRRAIEEAKLSSYLHCFLSYHYNCSIVQMNAVHNCESMTVPNTMTNIAQASSFGFTQEQVACVCEVLQQSGNVQRLARFLWSLPVCEELHNNETVLRAKALVAFHNGNFKEMYQVLESHQFSPENHPKLQALWLKAHYIEAEKLRGRPLGAVGKYRVRRKFPLPRTIWDGEETSYCFKEKSRSILRDWYTHNPYPSPREKRDLAEATGLTTTQVSNWFKNRRQRDRAAEAKDWNLSSSTTTGSSNQISQPVNLEKIFIQSLRYIVNFVFFFFFSSSNDSTDGNRSSSTRVNDRCVNVTDLDSLGESDNGDRKPTVTSCIEVNNNTTTTNSNNIIINNNNNNNNNTSSMSLLGHTIKVEEMIDPYSSDTMNNSAVTTSTVNCFHPIPMSVGCLNPIAVEKKYFPGNLSSIGVNSLAMNTYVNYHDL</sequence>
<keyword evidence="3" id="KW-0217">Developmental protein</keyword>
<evidence type="ECO:0000259" key="8">
    <source>
        <dbReference type="PROSITE" id="PS50071"/>
    </source>
</evidence>
<dbReference type="InterPro" id="IPR001356">
    <property type="entry name" value="HD"/>
</dbReference>
<dbReference type="InterPro" id="IPR017970">
    <property type="entry name" value="Homeobox_CS"/>
</dbReference>
<dbReference type="FunFam" id="1.10.10.60:FF:000063">
    <property type="entry name" value="SIX homeobox 2"/>
    <property type="match status" value="1"/>
</dbReference>
<gene>
    <name evidence="9" type="primary">six1b</name>
    <name evidence="9" type="ORF">T07_9469</name>
</gene>
<dbReference type="GO" id="GO:0000981">
    <property type="term" value="F:DNA-binding transcription factor activity, RNA polymerase II-specific"/>
    <property type="evidence" value="ECO:0007669"/>
    <property type="project" value="InterPro"/>
</dbReference>
<dbReference type="STRING" id="6336.A0A0V0RWZ8"/>
<keyword evidence="10" id="KW-1185">Reference proteome</keyword>
<comment type="similarity">
    <text evidence="2">Belongs to the SIX/Sine oculis homeobox family.</text>
</comment>
<dbReference type="Pfam" id="PF16878">
    <property type="entry name" value="SIX1_SD"/>
    <property type="match status" value="1"/>
</dbReference>
<keyword evidence="5 7" id="KW-0371">Homeobox</keyword>
<dbReference type="GO" id="GO:0000978">
    <property type="term" value="F:RNA polymerase II cis-regulatory region sequence-specific DNA binding"/>
    <property type="evidence" value="ECO:0007669"/>
    <property type="project" value="TreeGrafter"/>
</dbReference>
<dbReference type="CDD" id="cd00086">
    <property type="entry name" value="homeodomain"/>
    <property type="match status" value="1"/>
</dbReference>
<dbReference type="AlphaFoldDB" id="A0A0V0RWZ8"/>
<evidence type="ECO:0000256" key="2">
    <source>
        <dbReference type="ARBA" id="ARBA00008161"/>
    </source>
</evidence>
<dbReference type="PANTHER" id="PTHR10390:SF61">
    <property type="entry name" value="HOMEOBOX PROTEIN SIX2"/>
    <property type="match status" value="1"/>
</dbReference>
<feature type="domain" description="Homeobox" evidence="8">
    <location>
        <begin position="242"/>
        <end position="302"/>
    </location>
</feature>
<dbReference type="OrthoDB" id="3501850at2759"/>
<dbReference type="Pfam" id="PF05920">
    <property type="entry name" value="Homeobox_KN"/>
    <property type="match status" value="1"/>
</dbReference>
<dbReference type="PROSITE" id="PS00027">
    <property type="entry name" value="HOMEOBOX_1"/>
    <property type="match status" value="1"/>
</dbReference>
<evidence type="ECO:0000313" key="10">
    <source>
        <dbReference type="Proteomes" id="UP000054630"/>
    </source>
</evidence>
<dbReference type="EMBL" id="JYDL01000065">
    <property type="protein sequence ID" value="KRX19008.1"/>
    <property type="molecule type" value="Genomic_DNA"/>
</dbReference>
<evidence type="ECO:0000256" key="1">
    <source>
        <dbReference type="ARBA" id="ARBA00004123"/>
    </source>
</evidence>
<keyword evidence="4 7" id="KW-0238">DNA-binding</keyword>
<evidence type="ECO:0000256" key="3">
    <source>
        <dbReference type="ARBA" id="ARBA00022473"/>
    </source>
</evidence>
<dbReference type="InterPro" id="IPR009057">
    <property type="entry name" value="Homeodomain-like_sf"/>
</dbReference>
<evidence type="ECO:0000313" key="9">
    <source>
        <dbReference type="EMBL" id="KRX19008.1"/>
    </source>
</evidence>
<proteinExistence type="inferred from homology"/>